<dbReference type="AlphaFoldDB" id="A0A0A9DCP6"/>
<evidence type="ECO:0000313" key="1">
    <source>
        <dbReference type="EMBL" id="JAD84463.1"/>
    </source>
</evidence>
<dbReference type="PANTHER" id="PTHR31264:SF3">
    <property type="entry name" value="OS07G0554100 PROTEIN"/>
    <property type="match status" value="1"/>
</dbReference>
<reference evidence="1" key="1">
    <citation type="submission" date="2014-09" db="EMBL/GenBank/DDBJ databases">
        <authorList>
            <person name="Magalhaes I.L.F."/>
            <person name="Oliveira U."/>
            <person name="Santos F.R."/>
            <person name="Vidigal T.H.D.A."/>
            <person name="Brescovit A.D."/>
            <person name="Santos A.J."/>
        </authorList>
    </citation>
    <scope>NUCLEOTIDE SEQUENCE</scope>
    <source>
        <tissue evidence="1">Shoot tissue taken approximately 20 cm above the soil surface</tissue>
    </source>
</reference>
<sequence>MSRMEFSTVDLPFDYDKLDVAIVEAAEGMLGIFSHTEYDTSLYLAIQQNEGENANDCQMETVIPLSRHKCYIIGVAEGYIFLGGFPKVHRARESCFLLEIKTLKIVRVSRRTLHSPHIPYFGFPPSLSLRWI</sequence>
<name>A0A0A9DCP6_ARUDO</name>
<organism evidence="1">
    <name type="scientific">Arundo donax</name>
    <name type="common">Giant reed</name>
    <name type="synonym">Donax arundinaceus</name>
    <dbReference type="NCBI Taxonomy" id="35708"/>
    <lineage>
        <taxon>Eukaryota</taxon>
        <taxon>Viridiplantae</taxon>
        <taxon>Streptophyta</taxon>
        <taxon>Embryophyta</taxon>
        <taxon>Tracheophyta</taxon>
        <taxon>Spermatophyta</taxon>
        <taxon>Magnoliopsida</taxon>
        <taxon>Liliopsida</taxon>
        <taxon>Poales</taxon>
        <taxon>Poaceae</taxon>
        <taxon>PACMAD clade</taxon>
        <taxon>Arundinoideae</taxon>
        <taxon>Arundineae</taxon>
        <taxon>Arundo</taxon>
    </lineage>
</organism>
<dbReference type="EMBL" id="GBRH01213432">
    <property type="protein sequence ID" value="JAD84463.1"/>
    <property type="molecule type" value="Transcribed_RNA"/>
</dbReference>
<proteinExistence type="predicted"/>
<protein>
    <submittedName>
        <fullName evidence="1">Uncharacterized protein</fullName>
    </submittedName>
</protein>
<reference evidence="1" key="2">
    <citation type="journal article" date="2015" name="Data Brief">
        <title>Shoot transcriptome of the giant reed, Arundo donax.</title>
        <authorList>
            <person name="Barrero R.A."/>
            <person name="Guerrero F.D."/>
            <person name="Moolhuijzen P."/>
            <person name="Goolsby J.A."/>
            <person name="Tidwell J."/>
            <person name="Bellgard S.E."/>
            <person name="Bellgard M.I."/>
        </authorList>
    </citation>
    <scope>NUCLEOTIDE SEQUENCE</scope>
    <source>
        <tissue evidence="1">Shoot tissue taken approximately 20 cm above the soil surface</tissue>
    </source>
</reference>
<accession>A0A0A9DCP6</accession>
<dbReference type="PANTHER" id="PTHR31264">
    <property type="entry name" value="OS07G0554500 PROTEIN-RELATED"/>
    <property type="match status" value="1"/>
</dbReference>